<keyword evidence="2" id="KW-1185">Reference proteome</keyword>
<dbReference type="Proteomes" id="UP001460270">
    <property type="component" value="Unassembled WGS sequence"/>
</dbReference>
<reference evidence="2" key="1">
    <citation type="submission" date="2024-04" db="EMBL/GenBank/DDBJ databases">
        <title>Salinicola lusitanus LLJ914,a marine bacterium isolated from the Okinawa Trough.</title>
        <authorList>
            <person name="Li J."/>
        </authorList>
    </citation>
    <scope>NUCLEOTIDE SEQUENCE [LARGE SCALE GENOMIC DNA]</scope>
</reference>
<dbReference type="EMBL" id="JBBPFD010000022">
    <property type="protein sequence ID" value="KAK7881163.1"/>
    <property type="molecule type" value="Genomic_DNA"/>
</dbReference>
<gene>
    <name evidence="1" type="ORF">WMY93_029572</name>
</gene>
<protein>
    <submittedName>
        <fullName evidence="1">Uncharacterized protein</fullName>
    </submittedName>
</protein>
<sequence>MARTFAYRRQEIVNTEPRICNLQDRWPALFEQQEINEEFQRLVARPLETKFFAQLDKYGPALMALARSKGGEMREKILPIIHNFDQSEDVGVKREWILKALIVLLGEDVTNLFKEYNEDDIPEELEQVTMAVFHLSSSPPDAVPQRKKSPLIQPELSHKHNCLRSPPPAGPHLYCFTSLLLFVPQVIMARSCSFFILSGRIRRSGPWIPRSHTRIVWGPFRKQRNVPLLSVSAAGLEDLLFVRKCSYFAGQWSTLSPDPEASWRQHQSSRAWRTTM</sequence>
<dbReference type="AlphaFoldDB" id="A0AAW0MKA4"/>
<evidence type="ECO:0000313" key="2">
    <source>
        <dbReference type="Proteomes" id="UP001460270"/>
    </source>
</evidence>
<evidence type="ECO:0000313" key="1">
    <source>
        <dbReference type="EMBL" id="KAK7881163.1"/>
    </source>
</evidence>
<proteinExistence type="predicted"/>
<organism evidence="1 2">
    <name type="scientific">Mugilogobius chulae</name>
    <name type="common">yellowstripe goby</name>
    <dbReference type="NCBI Taxonomy" id="88201"/>
    <lineage>
        <taxon>Eukaryota</taxon>
        <taxon>Metazoa</taxon>
        <taxon>Chordata</taxon>
        <taxon>Craniata</taxon>
        <taxon>Vertebrata</taxon>
        <taxon>Euteleostomi</taxon>
        <taxon>Actinopterygii</taxon>
        <taxon>Neopterygii</taxon>
        <taxon>Teleostei</taxon>
        <taxon>Neoteleostei</taxon>
        <taxon>Acanthomorphata</taxon>
        <taxon>Gobiaria</taxon>
        <taxon>Gobiiformes</taxon>
        <taxon>Gobioidei</taxon>
        <taxon>Gobiidae</taxon>
        <taxon>Gobionellinae</taxon>
        <taxon>Mugilogobius</taxon>
    </lineage>
</organism>
<dbReference type="PANTHER" id="PTHR31025">
    <property type="entry name" value="SI:CH211-196P9.1-RELATED"/>
    <property type="match status" value="1"/>
</dbReference>
<accession>A0AAW0MKA4</accession>
<comment type="caution">
    <text evidence="1">The sequence shown here is derived from an EMBL/GenBank/DDBJ whole genome shotgun (WGS) entry which is preliminary data.</text>
</comment>
<dbReference type="PANTHER" id="PTHR31025:SF25">
    <property type="entry name" value="ZINC FINGER (C2H2)-60"/>
    <property type="match status" value="1"/>
</dbReference>
<name>A0AAW0MKA4_9GOBI</name>